<dbReference type="PANTHER" id="PTHR42756:SF1">
    <property type="entry name" value="TRANSCRIPTIONAL REPRESSOR OF EMRAB OPERON"/>
    <property type="match status" value="1"/>
</dbReference>
<accession>A0ABX0P7D6</accession>
<reference evidence="5 6" key="1">
    <citation type="submission" date="2020-03" db="EMBL/GenBank/DDBJ databases">
        <title>Genome sequence of strain Massilia sp. TW-1.</title>
        <authorList>
            <person name="Chaudhary D.K."/>
        </authorList>
    </citation>
    <scope>NUCLEOTIDE SEQUENCE [LARGE SCALE GENOMIC DNA]</scope>
    <source>
        <strain evidence="5 6">TW-1</strain>
    </source>
</reference>
<dbReference type="PROSITE" id="PS50995">
    <property type="entry name" value="HTH_MARR_2"/>
    <property type="match status" value="1"/>
</dbReference>
<dbReference type="Proteomes" id="UP000716322">
    <property type="component" value="Unassembled WGS sequence"/>
</dbReference>
<comment type="caution">
    <text evidence="5">The sequence shown here is derived from an EMBL/GenBank/DDBJ whole genome shotgun (WGS) entry which is preliminary data.</text>
</comment>
<gene>
    <name evidence="5" type="ORF">HAV22_02440</name>
</gene>
<organism evidence="5 6">
    <name type="scientific">Telluria antibiotica</name>
    <dbReference type="NCBI Taxonomy" id="2717319"/>
    <lineage>
        <taxon>Bacteria</taxon>
        <taxon>Pseudomonadati</taxon>
        <taxon>Pseudomonadota</taxon>
        <taxon>Betaproteobacteria</taxon>
        <taxon>Burkholderiales</taxon>
        <taxon>Oxalobacteraceae</taxon>
        <taxon>Telluria group</taxon>
        <taxon>Telluria</taxon>
    </lineage>
</organism>
<dbReference type="InterPro" id="IPR000835">
    <property type="entry name" value="HTH_MarR-typ"/>
</dbReference>
<dbReference type="SUPFAM" id="SSF46785">
    <property type="entry name" value="Winged helix' DNA-binding domain"/>
    <property type="match status" value="1"/>
</dbReference>
<keyword evidence="2" id="KW-0238">DNA-binding</keyword>
<evidence type="ECO:0000313" key="6">
    <source>
        <dbReference type="Proteomes" id="UP000716322"/>
    </source>
</evidence>
<dbReference type="InterPro" id="IPR023187">
    <property type="entry name" value="Tscrpt_reg_MarR-type_CS"/>
</dbReference>
<dbReference type="InterPro" id="IPR036388">
    <property type="entry name" value="WH-like_DNA-bd_sf"/>
</dbReference>
<dbReference type="PROSITE" id="PS01117">
    <property type="entry name" value="HTH_MARR_1"/>
    <property type="match status" value="1"/>
</dbReference>
<keyword evidence="6" id="KW-1185">Reference proteome</keyword>
<evidence type="ECO:0000256" key="3">
    <source>
        <dbReference type="ARBA" id="ARBA00023163"/>
    </source>
</evidence>
<name>A0ABX0P7D6_9BURK</name>
<dbReference type="SMART" id="SM00347">
    <property type="entry name" value="HTH_MARR"/>
    <property type="match status" value="1"/>
</dbReference>
<evidence type="ECO:0000259" key="4">
    <source>
        <dbReference type="PROSITE" id="PS50995"/>
    </source>
</evidence>
<feature type="domain" description="HTH marR-type" evidence="4">
    <location>
        <begin position="20"/>
        <end position="153"/>
    </location>
</feature>
<proteinExistence type="predicted"/>
<evidence type="ECO:0000256" key="2">
    <source>
        <dbReference type="ARBA" id="ARBA00023125"/>
    </source>
</evidence>
<dbReference type="Gene3D" id="1.10.10.10">
    <property type="entry name" value="Winged helix-like DNA-binding domain superfamily/Winged helix DNA-binding domain"/>
    <property type="match status" value="1"/>
</dbReference>
<sequence>MRRRALRPPGDDAAPDPLLAERFAIALYSTARAWRVALDDRLKDLAVGSGSWMAIAVLARSDTDLSQRALADRLGIEAPSMGLMIDRLAEAGLVTRMACPGDRRIKRVRLTDAGRERYRKVHAEALAFHTRVLVNVDQALVEQVTGLFETLRDRAADRCLAP</sequence>
<dbReference type="EMBL" id="JAAQOM010000001">
    <property type="protein sequence ID" value="NIA52513.1"/>
    <property type="molecule type" value="Genomic_DNA"/>
</dbReference>
<dbReference type="Pfam" id="PF12802">
    <property type="entry name" value="MarR_2"/>
    <property type="match status" value="1"/>
</dbReference>
<keyword evidence="1" id="KW-0805">Transcription regulation</keyword>
<protein>
    <submittedName>
        <fullName evidence="5">MarR family transcriptional regulator</fullName>
    </submittedName>
</protein>
<dbReference type="PRINTS" id="PR00598">
    <property type="entry name" value="HTHMARR"/>
</dbReference>
<evidence type="ECO:0000256" key="1">
    <source>
        <dbReference type="ARBA" id="ARBA00023015"/>
    </source>
</evidence>
<keyword evidence="3" id="KW-0804">Transcription</keyword>
<dbReference type="InterPro" id="IPR036390">
    <property type="entry name" value="WH_DNA-bd_sf"/>
</dbReference>
<evidence type="ECO:0000313" key="5">
    <source>
        <dbReference type="EMBL" id="NIA52513.1"/>
    </source>
</evidence>
<dbReference type="PANTHER" id="PTHR42756">
    <property type="entry name" value="TRANSCRIPTIONAL REGULATOR, MARR"/>
    <property type="match status" value="1"/>
</dbReference>